<dbReference type="InterPro" id="IPR050273">
    <property type="entry name" value="GppA/Ppx_hydrolase"/>
</dbReference>
<evidence type="ECO:0000313" key="4">
    <source>
        <dbReference type="EMBL" id="EPD97603.1"/>
    </source>
</evidence>
<organism evidence="4 5">
    <name type="scientific">Sutterella wadsworthensis HGA0223</name>
    <dbReference type="NCBI Taxonomy" id="1203554"/>
    <lineage>
        <taxon>Bacteria</taxon>
        <taxon>Pseudomonadati</taxon>
        <taxon>Pseudomonadota</taxon>
        <taxon>Betaproteobacteria</taxon>
        <taxon>Burkholderiales</taxon>
        <taxon>Sutterellaceae</taxon>
        <taxon>Sutterella</taxon>
    </lineage>
</organism>
<dbReference type="eggNOG" id="COG0248">
    <property type="taxonomic scope" value="Bacteria"/>
</dbReference>
<dbReference type="PIRSF" id="PIRSF001267">
    <property type="entry name" value="Pyrophosphatase_GppA_Ppx"/>
    <property type="match status" value="1"/>
</dbReference>
<dbReference type="Pfam" id="PF02541">
    <property type="entry name" value="Ppx-GppA"/>
    <property type="match status" value="1"/>
</dbReference>
<evidence type="ECO:0000259" key="3">
    <source>
        <dbReference type="Pfam" id="PF21447"/>
    </source>
</evidence>
<accession>S3B8C5</accession>
<dbReference type="EMBL" id="ATCF01000035">
    <property type="protein sequence ID" value="EPD97603.1"/>
    <property type="molecule type" value="Genomic_DNA"/>
</dbReference>
<protein>
    <submittedName>
        <fullName evidence="4">Exopolyphosphatase</fullName>
    </submittedName>
</protein>
<evidence type="ECO:0000259" key="2">
    <source>
        <dbReference type="Pfam" id="PF02541"/>
    </source>
</evidence>
<keyword evidence="1" id="KW-0378">Hydrolase</keyword>
<dbReference type="Gene3D" id="3.30.420.40">
    <property type="match status" value="1"/>
</dbReference>
<dbReference type="AlphaFoldDB" id="S3B8C5"/>
<dbReference type="InterPro" id="IPR048950">
    <property type="entry name" value="Ppx_GppA_C"/>
</dbReference>
<evidence type="ECO:0000256" key="1">
    <source>
        <dbReference type="ARBA" id="ARBA00022801"/>
    </source>
</evidence>
<dbReference type="SUPFAM" id="SSF109604">
    <property type="entry name" value="HD-domain/PDEase-like"/>
    <property type="match status" value="1"/>
</dbReference>
<dbReference type="RefSeq" id="WP_016475230.1">
    <property type="nucleotide sequence ID" value="NZ_KE150481.1"/>
</dbReference>
<dbReference type="PANTHER" id="PTHR30005">
    <property type="entry name" value="EXOPOLYPHOSPHATASE"/>
    <property type="match status" value="1"/>
</dbReference>
<dbReference type="InterPro" id="IPR030673">
    <property type="entry name" value="PyroPPase_GppA_Ppx"/>
</dbReference>
<sequence length="489" mass="54376">MLLGAVDLGSNSFRVEIGRLEGDSIHTQNYLKETVRLAGGFDDKGALTPEIQARALAALARFNERLAGLPSTQVRAVGTQAMRVATNAADFLKKAEETLGYRIDILSGHEEARLVFKGCAHTLPLSDKRRLVVDIGGASTEIIIGKGLEAQRYESFRMGCVNTSIRFFREGKITQKSLDRAITACAAELEESITTFGRGTYDECYGSAGTFGAVSDICHALGWNTDGEVTPEHLERLRKMLLDMRDVKDVNFPGLKEDRREVIAGGLAVLSAVYRVLGIREMRPAQGALRMGLLYDLLGRVSNRDTRDVAIEGLMTATRIDREQAERVANITLAFYRELCPDASPELLRYLRWAALVHECGMSISSSRYHRHGEYIIKNADMPGFSRREQDMMAAIVLSQRGNLKKLEGAFSSGLISRAAALAIRLAVIFCHARKDVELPIMTIHRSNEQLVVRLAEVWLNAHPLTDYLLKEESDCWDRVGRSVKIEKF</sequence>
<proteinExistence type="predicted"/>
<dbReference type="STRING" id="1203554.HMPREF1476_02224"/>
<dbReference type="InterPro" id="IPR043129">
    <property type="entry name" value="ATPase_NBD"/>
</dbReference>
<evidence type="ECO:0000313" key="5">
    <source>
        <dbReference type="Proteomes" id="UP000014400"/>
    </source>
</evidence>
<dbReference type="GO" id="GO:0006798">
    <property type="term" value="P:polyphosphate catabolic process"/>
    <property type="evidence" value="ECO:0007669"/>
    <property type="project" value="TreeGrafter"/>
</dbReference>
<reference evidence="4 5" key="1">
    <citation type="submission" date="2013-04" db="EMBL/GenBank/DDBJ databases">
        <title>The Genome Sequence of Sutterella wadsworthensis HGA0223.</title>
        <authorList>
            <consortium name="The Broad Institute Genomics Platform"/>
            <person name="Earl A."/>
            <person name="Ward D."/>
            <person name="Feldgarden M."/>
            <person name="Gevers D."/>
            <person name="Schmidt T.M."/>
            <person name="Dover J."/>
            <person name="Dai D."/>
            <person name="Walker B."/>
            <person name="Young S."/>
            <person name="Zeng Q."/>
            <person name="Gargeya S."/>
            <person name="Fitzgerald M."/>
            <person name="Haas B."/>
            <person name="Abouelleil A."/>
            <person name="Allen A.W."/>
            <person name="Alvarado L."/>
            <person name="Arachchi H.M."/>
            <person name="Berlin A.M."/>
            <person name="Chapman S.B."/>
            <person name="Gainer-Dewar J."/>
            <person name="Goldberg J."/>
            <person name="Griggs A."/>
            <person name="Gujja S."/>
            <person name="Hansen M."/>
            <person name="Howarth C."/>
            <person name="Imamovic A."/>
            <person name="Ireland A."/>
            <person name="Larimer J."/>
            <person name="McCowan C."/>
            <person name="Murphy C."/>
            <person name="Pearson M."/>
            <person name="Poon T.W."/>
            <person name="Priest M."/>
            <person name="Roberts A."/>
            <person name="Saif S."/>
            <person name="Shea T."/>
            <person name="Sisk P."/>
            <person name="Sykes S."/>
            <person name="Wortman J."/>
            <person name="Nusbaum C."/>
            <person name="Birren B."/>
        </authorList>
    </citation>
    <scope>NUCLEOTIDE SEQUENCE [LARGE SCALE GENOMIC DNA]</scope>
    <source>
        <strain evidence="4 5">HGA0223</strain>
    </source>
</reference>
<dbReference type="GeneID" id="64062406"/>
<dbReference type="CDD" id="cd24053">
    <property type="entry name" value="ASKHA_NBD_EcPPX-GppA-like"/>
    <property type="match status" value="1"/>
</dbReference>
<dbReference type="InterPro" id="IPR003695">
    <property type="entry name" value="Ppx_GppA_N"/>
</dbReference>
<keyword evidence="5" id="KW-1185">Reference proteome</keyword>
<dbReference type="Proteomes" id="UP000014400">
    <property type="component" value="Unassembled WGS sequence"/>
</dbReference>
<dbReference type="HOGENOM" id="CLU_025908_4_0_4"/>
<dbReference type="GO" id="GO:0004309">
    <property type="term" value="F:exopolyphosphatase activity"/>
    <property type="evidence" value="ECO:0007669"/>
    <property type="project" value="TreeGrafter"/>
</dbReference>
<dbReference type="Gene3D" id="3.30.420.150">
    <property type="entry name" value="Exopolyphosphatase. Domain 2"/>
    <property type="match status" value="1"/>
</dbReference>
<feature type="domain" description="Ppx/GppA phosphatase N-terminal" evidence="2">
    <location>
        <begin position="28"/>
        <end position="299"/>
    </location>
</feature>
<gene>
    <name evidence="4" type="ORF">HMPREF1476_02224</name>
</gene>
<dbReference type="PATRIC" id="fig|1203554.3.peg.2308"/>
<dbReference type="PANTHER" id="PTHR30005:SF14">
    <property type="entry name" value="EXOPOLYPHOSPHATASE"/>
    <property type="match status" value="1"/>
</dbReference>
<comment type="caution">
    <text evidence="4">The sequence shown here is derived from an EMBL/GenBank/DDBJ whole genome shotgun (WGS) entry which is preliminary data.</text>
</comment>
<name>S3B8C5_9BURK</name>
<dbReference type="SUPFAM" id="SSF53067">
    <property type="entry name" value="Actin-like ATPase domain"/>
    <property type="match status" value="2"/>
</dbReference>
<feature type="domain" description="Ppx/GppA phosphatase C-terminal" evidence="3">
    <location>
        <begin position="307"/>
        <end position="473"/>
    </location>
</feature>
<dbReference type="Gene3D" id="1.10.3210.10">
    <property type="entry name" value="Hypothetical protein af1432"/>
    <property type="match status" value="1"/>
</dbReference>
<dbReference type="Pfam" id="PF21447">
    <property type="entry name" value="Ppx-GppA_III"/>
    <property type="match status" value="1"/>
</dbReference>